<dbReference type="PANTHER" id="PTHR31207:SF25">
    <property type="entry name" value="GENOME ASSEMBLY, CHROMOSOME: A01"/>
    <property type="match status" value="1"/>
</dbReference>
<evidence type="ECO:0000313" key="5">
    <source>
        <dbReference type="Proteomes" id="UP001642260"/>
    </source>
</evidence>
<evidence type="ECO:0000259" key="3">
    <source>
        <dbReference type="Pfam" id="PF05617"/>
    </source>
</evidence>
<dbReference type="InterPro" id="IPR008502">
    <property type="entry name" value="Prolamin-like"/>
</dbReference>
<dbReference type="Pfam" id="PF05617">
    <property type="entry name" value="Prolamin_like"/>
    <property type="match status" value="1"/>
</dbReference>
<reference evidence="4 5" key="1">
    <citation type="submission" date="2022-03" db="EMBL/GenBank/DDBJ databases">
        <authorList>
            <person name="Macdonald S."/>
            <person name="Ahmed S."/>
            <person name="Newling K."/>
        </authorList>
    </citation>
    <scope>NUCLEOTIDE SEQUENCE [LARGE SCALE GENOMIC DNA]</scope>
</reference>
<name>A0ABC8KGY6_ERUVS</name>
<dbReference type="Proteomes" id="UP001642260">
    <property type="component" value="Unassembled WGS sequence"/>
</dbReference>
<accession>A0ABC8KGY6</accession>
<feature type="signal peptide" evidence="2">
    <location>
        <begin position="1"/>
        <end position="25"/>
    </location>
</feature>
<evidence type="ECO:0000313" key="4">
    <source>
        <dbReference type="EMBL" id="CAH8356766.1"/>
    </source>
</evidence>
<organism evidence="4 5">
    <name type="scientific">Eruca vesicaria subsp. sativa</name>
    <name type="common">Garden rocket</name>
    <name type="synonym">Eruca sativa</name>
    <dbReference type="NCBI Taxonomy" id="29727"/>
    <lineage>
        <taxon>Eukaryota</taxon>
        <taxon>Viridiplantae</taxon>
        <taxon>Streptophyta</taxon>
        <taxon>Embryophyta</taxon>
        <taxon>Tracheophyta</taxon>
        <taxon>Spermatophyta</taxon>
        <taxon>Magnoliopsida</taxon>
        <taxon>eudicotyledons</taxon>
        <taxon>Gunneridae</taxon>
        <taxon>Pentapetalae</taxon>
        <taxon>rosids</taxon>
        <taxon>malvids</taxon>
        <taxon>Brassicales</taxon>
        <taxon>Brassicaceae</taxon>
        <taxon>Brassiceae</taxon>
        <taxon>Eruca</taxon>
    </lineage>
</organism>
<keyword evidence="1 2" id="KW-0732">Signal</keyword>
<comment type="caution">
    <text evidence="4">The sequence shown here is derived from an EMBL/GenBank/DDBJ whole genome shotgun (WGS) entry which is preliminary data.</text>
</comment>
<proteinExistence type="predicted"/>
<dbReference type="AlphaFoldDB" id="A0ABC8KGY6"/>
<keyword evidence="5" id="KW-1185">Reference proteome</keyword>
<evidence type="ECO:0000256" key="1">
    <source>
        <dbReference type="ARBA" id="ARBA00022729"/>
    </source>
</evidence>
<protein>
    <recommendedName>
        <fullName evidence="3">Prolamin-like domain-containing protein</fullName>
    </recommendedName>
</protein>
<feature type="chain" id="PRO_5044751394" description="Prolamin-like domain-containing protein" evidence="2">
    <location>
        <begin position="26"/>
        <end position="160"/>
    </location>
</feature>
<feature type="domain" description="Prolamin-like" evidence="3">
    <location>
        <begin position="72"/>
        <end position="146"/>
    </location>
</feature>
<sequence>METKTILMTSFIITSLVSYAYLSLGQEKVDDEPLISHVEFDRLDTISPASKDYNNYMFDNLPPKYKANLITCIKKIGGEDNVICYDDVLEEILTNKRVSRHCCMKVVRVGKKCYIEIIKLSFRFYQLKHFASQVSFKTNEVWNRCSAEVESPSSSHDDAI</sequence>
<dbReference type="EMBL" id="CAKOAT010219599">
    <property type="protein sequence ID" value="CAH8356766.1"/>
    <property type="molecule type" value="Genomic_DNA"/>
</dbReference>
<evidence type="ECO:0000256" key="2">
    <source>
        <dbReference type="SAM" id="SignalP"/>
    </source>
</evidence>
<gene>
    <name evidence="4" type="ORF">ERUC_LOCUS22521</name>
</gene>
<dbReference type="PANTHER" id="PTHR31207">
    <property type="entry name" value="ECA1 GAMETOGENESIS FAMILY PROTEIN (DUF784)-RELATED-RELATED"/>
    <property type="match status" value="1"/>
</dbReference>
<dbReference type="InterPro" id="IPR040220">
    <property type="entry name" value="DD11"/>
</dbReference>